<dbReference type="InterPro" id="IPR036412">
    <property type="entry name" value="HAD-like_sf"/>
</dbReference>
<proteinExistence type="predicted"/>
<dbReference type="Proteomes" id="UP000886883">
    <property type="component" value="Unassembled WGS sequence"/>
</dbReference>
<dbReference type="InterPro" id="IPR023214">
    <property type="entry name" value="HAD_sf"/>
</dbReference>
<dbReference type="GO" id="GO:0005829">
    <property type="term" value="C:cytosol"/>
    <property type="evidence" value="ECO:0007669"/>
    <property type="project" value="TreeGrafter"/>
</dbReference>
<keyword evidence="1" id="KW-0378">Hydrolase</keyword>
<comment type="caution">
    <text evidence="1">The sequence shown here is derived from an EMBL/GenBank/DDBJ whole genome shotgun (WGS) entry which is preliminary data.</text>
</comment>
<sequence length="245" mass="26223">MRAIGLVVTDLDGTILRPDGSFSEATRQAFLHLRAAGIPAAFATARFHTGELARDLGAEYTINTDGTLIRHVSGRILHRWAFSAARTDGILEAILAQNPRADAAVPTPERVWRECRPPFGKEALKIVATLGREEDAAQIAEAFGCRYIRYRGEDRYSFLPAGAGKVEAVRMLAGLLGVPLSRTAAFGDDIGDIGMLRACGIGVAVGDALDEVKAAADVCCGPCREDGVAKWIERKILSGTPIHVV</sequence>
<gene>
    <name evidence="1" type="ORF">H9763_07815</name>
</gene>
<dbReference type="NCBIfam" id="TIGR01484">
    <property type="entry name" value="HAD-SF-IIB"/>
    <property type="match status" value="1"/>
</dbReference>
<dbReference type="InterPro" id="IPR006379">
    <property type="entry name" value="HAD-SF_hydro_IIB"/>
</dbReference>
<dbReference type="PANTHER" id="PTHR10000">
    <property type="entry name" value="PHOSPHOSERINE PHOSPHATASE"/>
    <property type="match status" value="1"/>
</dbReference>
<accession>A0A9D2MRH1</accession>
<dbReference type="GO" id="GO:0016791">
    <property type="term" value="F:phosphatase activity"/>
    <property type="evidence" value="ECO:0007669"/>
    <property type="project" value="UniProtKB-ARBA"/>
</dbReference>
<evidence type="ECO:0000313" key="2">
    <source>
        <dbReference type="Proteomes" id="UP000886883"/>
    </source>
</evidence>
<organism evidence="1 2">
    <name type="scientific">Candidatus Eisenbergiella merdigallinarum</name>
    <dbReference type="NCBI Taxonomy" id="2838552"/>
    <lineage>
        <taxon>Bacteria</taxon>
        <taxon>Bacillati</taxon>
        <taxon>Bacillota</taxon>
        <taxon>Clostridia</taxon>
        <taxon>Lachnospirales</taxon>
        <taxon>Lachnospiraceae</taxon>
        <taxon>Eisenbergiella</taxon>
    </lineage>
</organism>
<evidence type="ECO:0000313" key="1">
    <source>
        <dbReference type="EMBL" id="HJB91359.1"/>
    </source>
</evidence>
<reference evidence="1" key="1">
    <citation type="journal article" date="2021" name="PeerJ">
        <title>Extensive microbial diversity within the chicken gut microbiome revealed by metagenomics and culture.</title>
        <authorList>
            <person name="Gilroy R."/>
            <person name="Ravi A."/>
            <person name="Getino M."/>
            <person name="Pursley I."/>
            <person name="Horton D.L."/>
            <person name="Alikhan N.F."/>
            <person name="Baker D."/>
            <person name="Gharbi K."/>
            <person name="Hall N."/>
            <person name="Watson M."/>
            <person name="Adriaenssens E.M."/>
            <person name="Foster-Nyarko E."/>
            <person name="Jarju S."/>
            <person name="Secka A."/>
            <person name="Antonio M."/>
            <person name="Oren A."/>
            <person name="Chaudhuri R.R."/>
            <person name="La Ragione R."/>
            <person name="Hildebrand F."/>
            <person name="Pallen M.J."/>
        </authorList>
    </citation>
    <scope>NUCLEOTIDE SEQUENCE</scope>
    <source>
        <strain evidence="1">USAMLcec3-2134</strain>
    </source>
</reference>
<dbReference type="PANTHER" id="PTHR10000:SF8">
    <property type="entry name" value="HAD SUPERFAMILY HYDROLASE-LIKE, TYPE 3"/>
    <property type="match status" value="1"/>
</dbReference>
<dbReference type="Pfam" id="PF08282">
    <property type="entry name" value="Hydrolase_3"/>
    <property type="match status" value="2"/>
</dbReference>
<dbReference type="EMBL" id="DWXE01000027">
    <property type="protein sequence ID" value="HJB91359.1"/>
    <property type="molecule type" value="Genomic_DNA"/>
</dbReference>
<reference evidence="1" key="2">
    <citation type="submission" date="2021-04" db="EMBL/GenBank/DDBJ databases">
        <authorList>
            <person name="Gilroy R."/>
        </authorList>
    </citation>
    <scope>NUCLEOTIDE SEQUENCE</scope>
    <source>
        <strain evidence="1">USAMLcec3-2134</strain>
    </source>
</reference>
<dbReference type="Gene3D" id="3.30.1240.10">
    <property type="match status" value="2"/>
</dbReference>
<dbReference type="AlphaFoldDB" id="A0A9D2MRH1"/>
<dbReference type="GO" id="GO:0000287">
    <property type="term" value="F:magnesium ion binding"/>
    <property type="evidence" value="ECO:0007669"/>
    <property type="project" value="TreeGrafter"/>
</dbReference>
<dbReference type="Gene3D" id="3.40.50.1000">
    <property type="entry name" value="HAD superfamily/HAD-like"/>
    <property type="match status" value="2"/>
</dbReference>
<protein>
    <submittedName>
        <fullName evidence="1">Cof-type HAD-IIB family hydrolase</fullName>
    </submittedName>
</protein>
<name>A0A9D2MRH1_9FIRM</name>
<dbReference type="SUPFAM" id="SSF56784">
    <property type="entry name" value="HAD-like"/>
    <property type="match status" value="1"/>
</dbReference>